<comment type="subcellular location">
    <subcellularLocation>
        <location evidence="1">Cell inner membrane</location>
        <topology evidence="1">Multi-pass membrane protein</topology>
    </subcellularLocation>
    <subcellularLocation>
        <location evidence="9">Cell membrane</location>
        <topology evidence="9">Multi-pass membrane protein</topology>
    </subcellularLocation>
</comment>
<dbReference type="PANTHER" id="PTHR30133:SF2">
    <property type="entry name" value="ARGININE ABC TRANSPORTER PERMEASE PROTEIN ARTQ"/>
    <property type="match status" value="1"/>
</dbReference>
<dbReference type="InterPro" id="IPR010065">
    <property type="entry name" value="AA_ABC_transptr_permease_3TM"/>
</dbReference>
<dbReference type="RefSeq" id="WP_131001064.1">
    <property type="nucleotide sequence ID" value="NZ_JBHSZR010000002.1"/>
</dbReference>
<evidence type="ECO:0000313" key="11">
    <source>
        <dbReference type="EMBL" id="TBN54811.1"/>
    </source>
</evidence>
<organism evidence="11 12">
    <name type="scientific">Hansschlegelia quercus</name>
    <dbReference type="NCBI Taxonomy" id="2528245"/>
    <lineage>
        <taxon>Bacteria</taxon>
        <taxon>Pseudomonadati</taxon>
        <taxon>Pseudomonadota</taxon>
        <taxon>Alphaproteobacteria</taxon>
        <taxon>Hyphomicrobiales</taxon>
        <taxon>Methylopilaceae</taxon>
        <taxon>Hansschlegelia</taxon>
    </lineage>
</organism>
<dbReference type="OrthoDB" id="9815029at2"/>
<dbReference type="InterPro" id="IPR000515">
    <property type="entry name" value="MetI-like"/>
</dbReference>
<dbReference type="PROSITE" id="PS50928">
    <property type="entry name" value="ABC_TM1"/>
    <property type="match status" value="1"/>
</dbReference>
<evidence type="ECO:0000256" key="3">
    <source>
        <dbReference type="ARBA" id="ARBA00022448"/>
    </source>
</evidence>
<evidence type="ECO:0000256" key="1">
    <source>
        <dbReference type="ARBA" id="ARBA00004429"/>
    </source>
</evidence>
<dbReference type="GO" id="GO:0022857">
    <property type="term" value="F:transmembrane transporter activity"/>
    <property type="evidence" value="ECO:0007669"/>
    <property type="project" value="InterPro"/>
</dbReference>
<comment type="caution">
    <text evidence="11">The sequence shown here is derived from an EMBL/GenBank/DDBJ whole genome shotgun (WGS) entry which is preliminary data.</text>
</comment>
<feature type="transmembrane region" description="Helical" evidence="9">
    <location>
        <begin position="189"/>
        <end position="213"/>
    </location>
</feature>
<reference evidence="11 12" key="1">
    <citation type="submission" date="2019-02" db="EMBL/GenBank/DDBJ databases">
        <title>Hansschlegelia quercus sp. nov., a novel methylotrophic bacterium from buds of oak (Quercus robur L.).</title>
        <authorList>
            <person name="Agafonova N.V."/>
            <person name="Kaparullina E.N."/>
            <person name="Grouzdev D.S."/>
            <person name="Doronina N.V."/>
        </authorList>
    </citation>
    <scope>NUCLEOTIDE SEQUENCE [LARGE SCALE GENOMIC DNA]</scope>
    <source>
        <strain evidence="11 12">Dub</strain>
    </source>
</reference>
<feature type="transmembrane region" description="Helical" evidence="9">
    <location>
        <begin position="91"/>
        <end position="113"/>
    </location>
</feature>
<dbReference type="PANTHER" id="PTHR30133">
    <property type="entry name" value="CATIONIC AMINO ACID TRANSPORTER, MEMBRANE COMPONENT"/>
    <property type="match status" value="1"/>
</dbReference>
<dbReference type="EMBL" id="SIUB01000001">
    <property type="protein sequence ID" value="TBN54811.1"/>
    <property type="molecule type" value="Genomic_DNA"/>
</dbReference>
<evidence type="ECO:0000256" key="5">
    <source>
        <dbReference type="ARBA" id="ARBA00022519"/>
    </source>
</evidence>
<proteinExistence type="inferred from homology"/>
<keyword evidence="3 9" id="KW-0813">Transport</keyword>
<keyword evidence="6 9" id="KW-0812">Transmembrane</keyword>
<accession>A0A4Q9GMW8</accession>
<evidence type="ECO:0000259" key="10">
    <source>
        <dbReference type="PROSITE" id="PS50928"/>
    </source>
</evidence>
<gene>
    <name evidence="11" type="ORF">EYR15_01210</name>
</gene>
<evidence type="ECO:0000256" key="9">
    <source>
        <dbReference type="RuleBase" id="RU363032"/>
    </source>
</evidence>
<protein>
    <submittedName>
        <fullName evidence="11">ABC transporter permease</fullName>
    </submittedName>
</protein>
<keyword evidence="7 9" id="KW-1133">Transmembrane helix</keyword>
<keyword evidence="12" id="KW-1185">Reference proteome</keyword>
<evidence type="ECO:0000256" key="8">
    <source>
        <dbReference type="ARBA" id="ARBA00023136"/>
    </source>
</evidence>
<feature type="transmembrane region" description="Helical" evidence="9">
    <location>
        <begin position="58"/>
        <end position="79"/>
    </location>
</feature>
<keyword evidence="4" id="KW-1003">Cell membrane</keyword>
<dbReference type="InterPro" id="IPR035906">
    <property type="entry name" value="MetI-like_sf"/>
</dbReference>
<feature type="domain" description="ABC transmembrane type-1" evidence="10">
    <location>
        <begin position="22"/>
        <end position="210"/>
    </location>
</feature>
<evidence type="ECO:0000313" key="12">
    <source>
        <dbReference type="Proteomes" id="UP000291613"/>
    </source>
</evidence>
<name>A0A4Q9GMW8_9HYPH</name>
<dbReference type="SUPFAM" id="SSF161098">
    <property type="entry name" value="MetI-like"/>
    <property type="match status" value="1"/>
</dbReference>
<dbReference type="CDD" id="cd06261">
    <property type="entry name" value="TM_PBP2"/>
    <property type="match status" value="1"/>
</dbReference>
<dbReference type="Gene3D" id="1.10.3720.10">
    <property type="entry name" value="MetI-like"/>
    <property type="match status" value="1"/>
</dbReference>
<dbReference type="InterPro" id="IPR051613">
    <property type="entry name" value="ABC_transp_permease_HisMQ"/>
</dbReference>
<comment type="similarity">
    <text evidence="2">Belongs to the binding-protein-dependent transport system permease family. HisMQ subfamily.</text>
</comment>
<keyword evidence="8 9" id="KW-0472">Membrane</keyword>
<keyword evidence="5" id="KW-0997">Cell inner membrane</keyword>
<dbReference type="NCBIfam" id="TIGR01726">
    <property type="entry name" value="HEQRo_perm_3TM"/>
    <property type="match status" value="1"/>
</dbReference>
<sequence length="227" mass="24062">MSPLGPLAWGASGWGDEIAAGLWLTVRLALATLPVGLAIGFGVALMKQSRLRVVSGLGELYTTVFRGLPELLTIFLVYFGAPRLVGDISGFAAGLIALALVFGAFSSEVLLGAMRGVPDGQREAAEALGFSTGAAFRHVMLPQVWRLALPGLTNNWLVMLKDTSLVSVVALTELMRASDVAARATREPFLFYLVACLLYLALSIVSSFIAAWLERRAGRGIPTAGRA</sequence>
<dbReference type="AlphaFoldDB" id="A0A4Q9GMW8"/>
<evidence type="ECO:0000256" key="4">
    <source>
        <dbReference type="ARBA" id="ARBA00022475"/>
    </source>
</evidence>
<dbReference type="GO" id="GO:0043190">
    <property type="term" value="C:ATP-binding cassette (ABC) transporter complex"/>
    <property type="evidence" value="ECO:0007669"/>
    <property type="project" value="InterPro"/>
</dbReference>
<evidence type="ECO:0000256" key="7">
    <source>
        <dbReference type="ARBA" id="ARBA00022989"/>
    </source>
</evidence>
<feature type="transmembrane region" description="Helical" evidence="9">
    <location>
        <begin position="20"/>
        <end position="46"/>
    </location>
</feature>
<evidence type="ECO:0000256" key="6">
    <source>
        <dbReference type="ARBA" id="ARBA00022692"/>
    </source>
</evidence>
<dbReference type="Pfam" id="PF00528">
    <property type="entry name" value="BPD_transp_1"/>
    <property type="match status" value="1"/>
</dbReference>
<evidence type="ECO:0000256" key="2">
    <source>
        <dbReference type="ARBA" id="ARBA00010072"/>
    </source>
</evidence>
<dbReference type="Proteomes" id="UP000291613">
    <property type="component" value="Unassembled WGS sequence"/>
</dbReference>